<comment type="caution">
    <text evidence="2">The sequence shown here is derived from an EMBL/GenBank/DDBJ whole genome shotgun (WGS) entry which is preliminary data.</text>
</comment>
<protein>
    <recommendedName>
        <fullName evidence="1">HTH iclR-type domain-containing protein</fullName>
    </recommendedName>
</protein>
<dbReference type="InterPro" id="IPR036390">
    <property type="entry name" value="WH_DNA-bd_sf"/>
</dbReference>
<feature type="domain" description="HTH iclR-type" evidence="1">
    <location>
        <begin position="16"/>
        <end position="58"/>
    </location>
</feature>
<organism evidence="2 3">
    <name type="scientific">Paractinoplanes deccanensis</name>
    <dbReference type="NCBI Taxonomy" id="113561"/>
    <lineage>
        <taxon>Bacteria</taxon>
        <taxon>Bacillati</taxon>
        <taxon>Actinomycetota</taxon>
        <taxon>Actinomycetes</taxon>
        <taxon>Micromonosporales</taxon>
        <taxon>Micromonosporaceae</taxon>
        <taxon>Paractinoplanes</taxon>
    </lineage>
</organism>
<dbReference type="Gene3D" id="1.10.10.10">
    <property type="entry name" value="Winged helix-like DNA-binding domain superfamily/Winged helix DNA-binding domain"/>
    <property type="match status" value="1"/>
</dbReference>
<name>A0ABQ3YHT9_9ACTN</name>
<dbReference type="InterPro" id="IPR005471">
    <property type="entry name" value="Tscrpt_reg_IclR_N"/>
</dbReference>
<accession>A0ABQ3YHT9</accession>
<dbReference type="InterPro" id="IPR036388">
    <property type="entry name" value="WH-like_DNA-bd_sf"/>
</dbReference>
<evidence type="ECO:0000313" key="2">
    <source>
        <dbReference type="EMBL" id="GID79553.1"/>
    </source>
</evidence>
<evidence type="ECO:0000313" key="3">
    <source>
        <dbReference type="Proteomes" id="UP000609879"/>
    </source>
</evidence>
<sequence length="199" mass="20982">MWIEGIRSTVMDSDPVLRVVEEATAGLTTAQVAARVGLPPSTVRSQLDALVARGLLVKARASGRVPHRPAWRYRALAPSQENLYSALLRSILEQVAGDRAATVGVGRRWGRAMAARGGLLPVLDTLGFSPALRGRDVHLRTCPYLDLVHRFPDGMCGLHAGIIQGVLGALGALADEEGVVLEPFAAPGACVAHTAGVVK</sequence>
<dbReference type="Pfam" id="PF09339">
    <property type="entry name" value="HTH_IclR"/>
    <property type="match status" value="1"/>
</dbReference>
<dbReference type="Proteomes" id="UP000609879">
    <property type="component" value="Unassembled WGS sequence"/>
</dbReference>
<dbReference type="SUPFAM" id="SSF46785">
    <property type="entry name" value="Winged helix' DNA-binding domain"/>
    <property type="match status" value="1"/>
</dbReference>
<dbReference type="EMBL" id="BOMI01000173">
    <property type="protein sequence ID" value="GID79553.1"/>
    <property type="molecule type" value="Genomic_DNA"/>
</dbReference>
<evidence type="ECO:0000259" key="1">
    <source>
        <dbReference type="Pfam" id="PF09339"/>
    </source>
</evidence>
<gene>
    <name evidence="2" type="ORF">Ade02nite_81940</name>
</gene>
<keyword evidence="3" id="KW-1185">Reference proteome</keyword>
<reference evidence="2 3" key="1">
    <citation type="submission" date="2021-01" db="EMBL/GenBank/DDBJ databases">
        <title>Whole genome shotgun sequence of Actinoplanes deccanensis NBRC 13994.</title>
        <authorList>
            <person name="Komaki H."/>
            <person name="Tamura T."/>
        </authorList>
    </citation>
    <scope>NUCLEOTIDE SEQUENCE [LARGE SCALE GENOMIC DNA]</scope>
    <source>
        <strain evidence="2 3">NBRC 13994</strain>
    </source>
</reference>
<proteinExistence type="predicted"/>